<protein>
    <submittedName>
        <fullName evidence="1">Uncharacterized protein</fullName>
    </submittedName>
</protein>
<accession>A0A163F1U7</accession>
<dbReference type="EMBL" id="JYNV01000176">
    <property type="protein sequence ID" value="KZM24086.1"/>
    <property type="molecule type" value="Genomic_DNA"/>
</dbReference>
<proteinExistence type="predicted"/>
<name>A0A163F1U7_DIDRA</name>
<organism evidence="1 2">
    <name type="scientific">Didymella rabiei</name>
    <name type="common">Chickpea ascochyta blight fungus</name>
    <name type="synonym">Mycosphaerella rabiei</name>
    <dbReference type="NCBI Taxonomy" id="5454"/>
    <lineage>
        <taxon>Eukaryota</taxon>
        <taxon>Fungi</taxon>
        <taxon>Dikarya</taxon>
        <taxon>Ascomycota</taxon>
        <taxon>Pezizomycotina</taxon>
        <taxon>Dothideomycetes</taxon>
        <taxon>Pleosporomycetidae</taxon>
        <taxon>Pleosporales</taxon>
        <taxon>Pleosporineae</taxon>
        <taxon>Didymellaceae</taxon>
        <taxon>Ascochyta</taxon>
    </lineage>
</organism>
<dbReference type="OrthoDB" id="3693942at2759"/>
<dbReference type="AlphaFoldDB" id="A0A163F1U7"/>
<dbReference type="STRING" id="5454.A0A163F1U7"/>
<sequence>MAGTAELGLLIHAKAPKVDIPIGHFDAVIAAAEDSALDEKTVADKSVKDAQEAPSLWFVNFPSKEAATSGSKELGPYMQDVLDYRCWASNVWWKTVYSNSKVPQDGSKESTAKRSAFAAKVGMKHMTQTPWLAMSANNNVSKNIECSTNEFHTKLITDVLEGFVDITPSVFKALEAILQSLSKTVEVSSETGETRTIVCEKYQYIPEADSIRSYVRLISFSVSNKMQEIHTAKRDRKDVKCTIEYVEYEAAFNRSLWRETSRAFLESQKKASLEFVQKQTIDCDP</sequence>
<evidence type="ECO:0000313" key="1">
    <source>
        <dbReference type="EMBL" id="KZM24086.1"/>
    </source>
</evidence>
<reference evidence="1 2" key="1">
    <citation type="journal article" date="2016" name="Sci. Rep.">
        <title>Draft genome sequencing and secretome analysis of fungal phytopathogen Ascochyta rabiei provides insight into the necrotrophic effector repertoire.</title>
        <authorList>
            <person name="Verma S."/>
            <person name="Gazara R.K."/>
            <person name="Nizam S."/>
            <person name="Parween S."/>
            <person name="Chattopadhyay D."/>
            <person name="Verma P.K."/>
        </authorList>
    </citation>
    <scope>NUCLEOTIDE SEQUENCE [LARGE SCALE GENOMIC DNA]</scope>
    <source>
        <strain evidence="1 2">ArDII</strain>
    </source>
</reference>
<comment type="caution">
    <text evidence="1">The sequence shown here is derived from an EMBL/GenBank/DDBJ whole genome shotgun (WGS) entry which is preliminary data.</text>
</comment>
<keyword evidence="2" id="KW-1185">Reference proteome</keyword>
<dbReference type="Proteomes" id="UP000076837">
    <property type="component" value="Unassembled WGS sequence"/>
</dbReference>
<evidence type="ECO:0000313" key="2">
    <source>
        <dbReference type="Proteomes" id="UP000076837"/>
    </source>
</evidence>
<gene>
    <name evidence="1" type="ORF">ST47_g4745</name>
</gene>